<feature type="domain" description="N,N-dimethylformamidase beta subunit-like C-terminal" evidence="3">
    <location>
        <begin position="375"/>
        <end position="685"/>
    </location>
</feature>
<evidence type="ECO:0008006" key="6">
    <source>
        <dbReference type="Google" id="ProtNLM"/>
    </source>
</evidence>
<dbReference type="InterPro" id="IPR046540">
    <property type="entry name" value="DMFA2_C"/>
</dbReference>
<feature type="chain" id="PRO_5038372788" description="Tachylectin 2 domain-containing protein" evidence="1">
    <location>
        <begin position="26"/>
        <end position="703"/>
    </location>
</feature>
<accession>A0A840P7L2</accession>
<name>A0A840P7L2_9ACTN</name>
<dbReference type="InterPro" id="IPR006311">
    <property type="entry name" value="TAT_signal"/>
</dbReference>
<dbReference type="SUPFAM" id="SSF50934">
    <property type="entry name" value="Tachylectin-2"/>
    <property type="match status" value="1"/>
</dbReference>
<dbReference type="AlphaFoldDB" id="A0A840P7L2"/>
<dbReference type="InterPro" id="IPR036813">
    <property type="entry name" value="Tachylectin2_sf"/>
</dbReference>
<evidence type="ECO:0000256" key="1">
    <source>
        <dbReference type="SAM" id="SignalP"/>
    </source>
</evidence>
<dbReference type="Gene3D" id="2.115.10.10">
    <property type="entry name" value="Tachylectin 2"/>
    <property type="match status" value="2"/>
</dbReference>
<keyword evidence="1" id="KW-0732">Signal</keyword>
<dbReference type="Pfam" id="PF20254">
    <property type="entry name" value="DMFA2_C"/>
    <property type="match status" value="1"/>
</dbReference>
<organism evidence="4 5">
    <name type="scientific">Thermocatellispora tengchongensis</name>
    <dbReference type="NCBI Taxonomy" id="1073253"/>
    <lineage>
        <taxon>Bacteria</taxon>
        <taxon>Bacillati</taxon>
        <taxon>Actinomycetota</taxon>
        <taxon>Actinomycetes</taxon>
        <taxon>Streptosporangiales</taxon>
        <taxon>Streptosporangiaceae</taxon>
        <taxon>Thermocatellispora</taxon>
    </lineage>
</organism>
<comment type="caution">
    <text evidence="4">The sequence shown here is derived from an EMBL/GenBank/DDBJ whole genome shotgun (WGS) entry which is preliminary data.</text>
</comment>
<dbReference type="PROSITE" id="PS51318">
    <property type="entry name" value="TAT"/>
    <property type="match status" value="1"/>
</dbReference>
<evidence type="ECO:0000259" key="2">
    <source>
        <dbReference type="Pfam" id="PF14517"/>
    </source>
</evidence>
<protein>
    <recommendedName>
        <fullName evidence="6">Tachylectin 2 domain-containing protein</fullName>
    </recommendedName>
</protein>
<evidence type="ECO:0000313" key="4">
    <source>
        <dbReference type="EMBL" id="MBB5135658.1"/>
    </source>
</evidence>
<dbReference type="InterPro" id="IPR023294">
    <property type="entry name" value="Tachylectin2"/>
</dbReference>
<dbReference type="EMBL" id="JACHGN010000011">
    <property type="protein sequence ID" value="MBB5135658.1"/>
    <property type="molecule type" value="Genomic_DNA"/>
</dbReference>
<reference evidence="4 5" key="1">
    <citation type="submission" date="2020-08" db="EMBL/GenBank/DDBJ databases">
        <title>Genomic Encyclopedia of Type Strains, Phase IV (KMG-IV): sequencing the most valuable type-strain genomes for metagenomic binning, comparative biology and taxonomic classification.</title>
        <authorList>
            <person name="Goeker M."/>
        </authorList>
    </citation>
    <scope>NUCLEOTIDE SEQUENCE [LARGE SCALE GENOMIC DNA]</scope>
    <source>
        <strain evidence="4 5">DSM 45615</strain>
    </source>
</reference>
<feature type="signal peptide" evidence="1">
    <location>
        <begin position="1"/>
        <end position="25"/>
    </location>
</feature>
<keyword evidence="5" id="KW-1185">Reference proteome</keyword>
<dbReference type="Proteomes" id="UP000578449">
    <property type="component" value="Unassembled WGS sequence"/>
</dbReference>
<evidence type="ECO:0000259" key="3">
    <source>
        <dbReference type="Pfam" id="PF20254"/>
    </source>
</evidence>
<dbReference type="Pfam" id="PF14517">
    <property type="entry name" value="Tachylectin"/>
    <property type="match status" value="1"/>
</dbReference>
<feature type="domain" description="Tachylectin 2" evidence="2">
    <location>
        <begin position="40"/>
        <end position="172"/>
    </location>
</feature>
<sequence length="703" mass="74543">MSQVIRRRRLLQGAAALVGAAAVHAALPQAARAASSDPRQRFIQLTASGAGAVYGIEADGTLLWFRHTGWETGRPEWSPGVGRAIGTGFHEFETVLAGDDGQLFGVCGDGRIRWYRYVVTDPATGDGRWANGGGPVIGTGFDRFPEIFGGRGGVLYARDTNGALWWYQYLAGDGTAGPGAWANGGTGVRIGDGFKPYMRLLAGPSGVILGLRNGGNLHWWRYRADTGRWEGGGNAVDIGGGWGEGGQKHVFAGDGGVIYAVATDEGAVPGDDDTLVWYRLTNATTVAADGRAIWANGGSRTVVGKGFSIERTGALQGYPITSAIRQGTRAGFAISATTASVTAAVVRHTGEGAPAVVRAAAPVAGGLQMLPEGYRRDGCGWAERFGFTVPADWQSGVYSVRLSTTEGLRRHVPFVVRPARPQAAIAVLLPTNTYNAYNHWGGHNQYTVGEAGRRRTVTFHRPTTSMEVEDDGRISHTLYSDLLLLRWMTGAGIAYDCYTDQDLHADPGWLGQYRALVLGSHPEYWSQRMRQTVVSYLDGGGRVVYTGGNGLYERMDYTSDGTAALHRTANGDRDVFGAIGLSEAQILGVELGPAYMDFHPYRVVSAHPLLEGTGLRPGDTFGGRAFNGAASGWEVDIIPRSGTPGAQIIAQGDNPAGGAAMLYLPKANGGWVFSAGSISFNGALPYDAAIGRIMRNVLARAAG</sequence>
<dbReference type="RefSeq" id="WP_185052576.1">
    <property type="nucleotide sequence ID" value="NZ_BAABIX010000064.1"/>
</dbReference>
<proteinExistence type="predicted"/>
<gene>
    <name evidence="4" type="ORF">HNP84_005402</name>
</gene>
<evidence type="ECO:0000313" key="5">
    <source>
        <dbReference type="Proteomes" id="UP000578449"/>
    </source>
</evidence>